<feature type="domain" description="DUF4398" evidence="1">
    <location>
        <begin position="34"/>
        <end position="108"/>
    </location>
</feature>
<dbReference type="EMBL" id="SMTG01000005">
    <property type="protein sequence ID" value="TDK29968.1"/>
    <property type="molecule type" value="Genomic_DNA"/>
</dbReference>
<dbReference type="Proteomes" id="UP000295543">
    <property type="component" value="Unassembled WGS sequence"/>
</dbReference>
<organism evidence="2 3">
    <name type="scientific">Luteimonas terrae</name>
    <dbReference type="NCBI Taxonomy" id="1530191"/>
    <lineage>
        <taxon>Bacteria</taxon>
        <taxon>Pseudomonadati</taxon>
        <taxon>Pseudomonadota</taxon>
        <taxon>Gammaproteobacteria</taxon>
        <taxon>Lysobacterales</taxon>
        <taxon>Lysobacteraceae</taxon>
        <taxon>Luteimonas</taxon>
    </lineage>
</organism>
<reference evidence="2 3" key="1">
    <citation type="submission" date="2019-03" db="EMBL/GenBank/DDBJ databases">
        <title>Luteimonas zhaokaii sp.nov., isolated from the rectal contents of Plateau pika in Yushu, Qinghai Province, China.</title>
        <authorList>
            <person name="Zhang G."/>
        </authorList>
    </citation>
    <scope>NUCLEOTIDE SEQUENCE [LARGE SCALE GENOMIC DNA]</scope>
    <source>
        <strain evidence="2 3">THG-MD21</strain>
    </source>
</reference>
<dbReference type="Gene3D" id="1.20.1270.390">
    <property type="match status" value="1"/>
</dbReference>
<dbReference type="Pfam" id="PF14346">
    <property type="entry name" value="DUF4398"/>
    <property type="match status" value="1"/>
</dbReference>
<name>A0A4R5U731_9GAMM</name>
<evidence type="ECO:0000313" key="3">
    <source>
        <dbReference type="Proteomes" id="UP000295543"/>
    </source>
</evidence>
<dbReference type="OrthoDB" id="5976068at2"/>
<evidence type="ECO:0000259" key="1">
    <source>
        <dbReference type="Pfam" id="PF14346"/>
    </source>
</evidence>
<sequence>MNTSFAHIRPLLQGVTLAGVLALAGCASTPPPTEELAAAQLSVARAGDADADQYAPADIDQARMALRQAQSAMASDRSDEARTLALSASALADLAHARARQAATEAELSARRAEITNLRQRLQVEE</sequence>
<keyword evidence="3" id="KW-1185">Reference proteome</keyword>
<proteinExistence type="predicted"/>
<protein>
    <submittedName>
        <fullName evidence="2">DUF4398 domain-containing protein</fullName>
    </submittedName>
</protein>
<accession>A0A4R5U731</accession>
<comment type="caution">
    <text evidence="2">The sequence shown here is derived from an EMBL/GenBank/DDBJ whole genome shotgun (WGS) entry which is preliminary data.</text>
</comment>
<dbReference type="AlphaFoldDB" id="A0A4R5U731"/>
<dbReference type="InterPro" id="IPR025511">
    <property type="entry name" value="DUF4398"/>
</dbReference>
<evidence type="ECO:0000313" key="2">
    <source>
        <dbReference type="EMBL" id="TDK29968.1"/>
    </source>
</evidence>
<gene>
    <name evidence="2" type="ORF">E2F49_12240</name>
</gene>
<dbReference type="RefSeq" id="WP_133394162.1">
    <property type="nucleotide sequence ID" value="NZ_SMTG01000005.1"/>
</dbReference>